<name>A0A0D9WCU6_9ORYZ</name>
<feature type="domain" description="PWWP" evidence="2">
    <location>
        <begin position="83"/>
        <end position="145"/>
    </location>
</feature>
<dbReference type="HOGENOM" id="CLU_013675_0_0_1"/>
<keyword evidence="4" id="KW-1185">Reference proteome</keyword>
<dbReference type="SMART" id="SM00293">
    <property type="entry name" value="PWWP"/>
    <property type="match status" value="1"/>
</dbReference>
<dbReference type="AlphaFoldDB" id="A0A0D9WCU6"/>
<feature type="compositionally biased region" description="Pro residues" evidence="1">
    <location>
        <begin position="847"/>
        <end position="865"/>
    </location>
</feature>
<dbReference type="SUPFAM" id="SSF63748">
    <property type="entry name" value="Tudor/PWWP/MBT"/>
    <property type="match status" value="1"/>
</dbReference>
<feature type="compositionally biased region" description="Basic and acidic residues" evidence="1">
    <location>
        <begin position="375"/>
        <end position="387"/>
    </location>
</feature>
<reference evidence="3" key="3">
    <citation type="submission" date="2015-04" db="UniProtKB">
        <authorList>
            <consortium name="EnsemblPlants"/>
        </authorList>
    </citation>
    <scope>IDENTIFICATION</scope>
</reference>
<feature type="compositionally biased region" description="Polar residues" evidence="1">
    <location>
        <begin position="501"/>
        <end position="512"/>
    </location>
</feature>
<dbReference type="Pfam" id="PF00855">
    <property type="entry name" value="PWWP"/>
    <property type="match status" value="1"/>
</dbReference>
<dbReference type="PROSITE" id="PS50812">
    <property type="entry name" value="PWWP"/>
    <property type="match status" value="1"/>
</dbReference>
<feature type="region of interest" description="Disordered" evidence="1">
    <location>
        <begin position="297"/>
        <end position="398"/>
    </location>
</feature>
<feature type="compositionally biased region" description="Basic and acidic residues" evidence="1">
    <location>
        <begin position="548"/>
        <end position="557"/>
    </location>
</feature>
<dbReference type="PANTHER" id="PTHR10688">
    <property type="entry name" value="PWWP DOMAIN-CONTAINING PROTEIN"/>
    <property type="match status" value="1"/>
</dbReference>
<accession>A0A0D9WCU6</accession>
<protein>
    <recommendedName>
        <fullName evidence="2">PWWP domain-containing protein</fullName>
    </recommendedName>
</protein>
<dbReference type="InterPro" id="IPR000313">
    <property type="entry name" value="PWWP_dom"/>
</dbReference>
<feature type="region of interest" description="Disordered" evidence="1">
    <location>
        <begin position="490"/>
        <end position="557"/>
    </location>
</feature>
<reference evidence="3 4" key="1">
    <citation type="submission" date="2012-08" db="EMBL/GenBank/DDBJ databases">
        <title>Oryza genome evolution.</title>
        <authorList>
            <person name="Wing R.A."/>
        </authorList>
    </citation>
    <scope>NUCLEOTIDE SEQUENCE</scope>
</reference>
<feature type="compositionally biased region" description="Polar residues" evidence="1">
    <location>
        <begin position="926"/>
        <end position="937"/>
    </location>
</feature>
<dbReference type="STRING" id="77586.A0A0D9WCU6"/>
<evidence type="ECO:0000313" key="3">
    <source>
        <dbReference type="EnsemblPlants" id="LPERR05G03100.2"/>
    </source>
</evidence>
<dbReference type="InterPro" id="IPR052657">
    <property type="entry name" value="PDP_family_Arabidopsis"/>
</dbReference>
<dbReference type="PANTHER" id="PTHR10688:SF5">
    <property type="entry name" value="PWWP DOMAIN-CONTAINING PROTEIN 1-RELATED"/>
    <property type="match status" value="1"/>
</dbReference>
<organism evidence="3 4">
    <name type="scientific">Leersia perrieri</name>
    <dbReference type="NCBI Taxonomy" id="77586"/>
    <lineage>
        <taxon>Eukaryota</taxon>
        <taxon>Viridiplantae</taxon>
        <taxon>Streptophyta</taxon>
        <taxon>Embryophyta</taxon>
        <taxon>Tracheophyta</taxon>
        <taxon>Spermatophyta</taxon>
        <taxon>Magnoliopsida</taxon>
        <taxon>Liliopsida</taxon>
        <taxon>Poales</taxon>
        <taxon>Poaceae</taxon>
        <taxon>BOP clade</taxon>
        <taxon>Oryzoideae</taxon>
        <taxon>Oryzeae</taxon>
        <taxon>Oryzinae</taxon>
        <taxon>Leersia</taxon>
    </lineage>
</organism>
<dbReference type="CDD" id="cd05162">
    <property type="entry name" value="PWWP"/>
    <property type="match status" value="1"/>
</dbReference>
<feature type="compositionally biased region" description="Low complexity" evidence="1">
    <location>
        <begin position="713"/>
        <end position="727"/>
    </location>
</feature>
<proteinExistence type="predicted"/>
<evidence type="ECO:0000256" key="1">
    <source>
        <dbReference type="SAM" id="MobiDB-lite"/>
    </source>
</evidence>
<feature type="region of interest" description="Disordered" evidence="1">
    <location>
        <begin position="833"/>
        <end position="959"/>
    </location>
</feature>
<feature type="compositionally biased region" description="Low complexity" evidence="1">
    <location>
        <begin position="834"/>
        <end position="846"/>
    </location>
</feature>
<reference evidence="4" key="2">
    <citation type="submission" date="2013-12" db="EMBL/GenBank/DDBJ databases">
        <authorList>
            <person name="Yu Y."/>
            <person name="Lee S."/>
            <person name="de Baynast K."/>
            <person name="Wissotski M."/>
            <person name="Liu L."/>
            <person name="Talag J."/>
            <person name="Goicoechea J."/>
            <person name="Angelova A."/>
            <person name="Jetty R."/>
            <person name="Kudrna D."/>
            <person name="Golser W."/>
            <person name="Rivera L."/>
            <person name="Zhang J."/>
            <person name="Wing R."/>
        </authorList>
    </citation>
    <scope>NUCLEOTIDE SEQUENCE</scope>
</reference>
<evidence type="ECO:0000313" key="4">
    <source>
        <dbReference type="Proteomes" id="UP000032180"/>
    </source>
</evidence>
<feature type="compositionally biased region" description="Low complexity" evidence="1">
    <location>
        <begin position="529"/>
        <end position="546"/>
    </location>
</feature>
<evidence type="ECO:0000259" key="2">
    <source>
        <dbReference type="PROSITE" id="PS50812"/>
    </source>
</evidence>
<dbReference type="Gramene" id="LPERR05G03100.2">
    <property type="protein sequence ID" value="LPERR05G03100.2"/>
    <property type="gene ID" value="LPERR05G03100"/>
</dbReference>
<feature type="region of interest" description="Disordered" evidence="1">
    <location>
        <begin position="705"/>
        <end position="773"/>
    </location>
</feature>
<dbReference type="Proteomes" id="UP000032180">
    <property type="component" value="Chromosome 5"/>
</dbReference>
<dbReference type="eggNOG" id="ENOG502QQX0">
    <property type="taxonomic scope" value="Eukaryota"/>
</dbReference>
<sequence length="992" mass="106183">MPPIPSLPHQPEGKNVQEFIRRPWHPKPKPKPRHPATKSRVSTLLRRMSDPTAAGSAVAAPSSVSGAIVLAGGGGAWPRGLRFGEMVWGKVKSHPWWPGHVYSLALTSDGEVRRGYREGLVLVAFFGDSSYGWFEPHELLPFEEHFREKAFQGGGRNFPLAIDEAIDEISRRASLACLCPCFQPAEAVRPHEADPRYLLVDVPGFDTDAEYHPEQVKAEREKIAPRAMLDYLRGAALDQVAAVDTLVGKNIPAVQMSSMLEAFRRSRYEQKDPTYAEAFGMDYEKAQAEKKALLKKARQGKRRVWWDRKTQEEPADIEDEPSNTTSAGKPTKGRKKAAENPAGGGRRGRKGGAAARLMEKIMPSAATMKPKAKKKDQYLLKRRDDARAPPPPSMPATDAVAAAATLAGGEPKKKKKKKKLAELNGVVAGASGSGSKAGSLPGKEVSDGLDLKQVINDLQKLPLVASYGAGRRSISDEARSFLLAFRSKTFKKSYENDPPEDNSNSKNTSDAKPNTAATDGPKPKKKPAARPTGEPAAKVAAVAGVKRGPSDRQEELAVKKKAKLNKIKTMATDKKAAGLELAAASASAMPPAAATMQRKSDAIAAAAAKRKEVAAAAAPAMKTPSPTALMMKFPANSTLPSVASLKARFARFGPLDVDGIRVYWKSHMCRVIYKFKSDAEVALKYARSNTTMFGQVAPNYHLRTVESGGAGAGSEPAEAATPPSQQQRSSELRLMETAAFRPGSSGGNGAPLPMSRAAPAPARSAAVVGQPPKSILKKTIADDGAPSRDSPRVKFMLDAGDSKLDSPPPAAPANIGADAAVPLGRNAAKSVGFAAPPLQRAPARPALQPPRPPVTQPLPPPPPLHQPRRSDAPFPPFSAPPPPQQQLPPPPPPYHLRHSDGMQLPGPPPLPPSYQLRAGGGFAGQQPLQQPYSNNGASSSSSSSSEEMPAWKRGGKEFDDEVMRVMLRIAKLVEPLTDKNGNFPYHLFSKAS</sequence>
<dbReference type="Gene3D" id="2.30.30.140">
    <property type="match status" value="1"/>
</dbReference>
<feature type="compositionally biased region" description="Pro residues" evidence="1">
    <location>
        <begin position="873"/>
        <end position="894"/>
    </location>
</feature>
<feature type="compositionally biased region" description="Basic residues" evidence="1">
    <location>
        <begin position="22"/>
        <end position="37"/>
    </location>
</feature>
<feature type="region of interest" description="Disordered" evidence="1">
    <location>
        <begin position="426"/>
        <end position="445"/>
    </location>
</feature>
<dbReference type="EnsemblPlants" id="LPERR05G03100.2">
    <property type="protein sequence ID" value="LPERR05G03100.2"/>
    <property type="gene ID" value="LPERR05G03100"/>
</dbReference>
<feature type="region of interest" description="Disordered" evidence="1">
    <location>
        <begin position="1"/>
        <end position="42"/>
    </location>
</feature>
<feature type="compositionally biased region" description="Low complexity" evidence="1">
    <location>
        <begin position="428"/>
        <end position="439"/>
    </location>
</feature>
<feature type="compositionally biased region" description="Low complexity" evidence="1">
    <location>
        <begin position="755"/>
        <end position="768"/>
    </location>
</feature>